<proteinExistence type="predicted"/>
<dbReference type="Gene3D" id="3.30.420.10">
    <property type="entry name" value="Ribonuclease H-like superfamily/Ribonuclease H"/>
    <property type="match status" value="1"/>
</dbReference>
<dbReference type="Proteomes" id="UP001085076">
    <property type="component" value="Miscellaneous, Linkage group lg01"/>
</dbReference>
<feature type="region of interest" description="Disordered" evidence="1">
    <location>
        <begin position="234"/>
        <end position="281"/>
    </location>
</feature>
<accession>A0A9D5DAY0</accession>
<comment type="caution">
    <text evidence="2">The sequence shown here is derived from an EMBL/GenBank/DDBJ whole genome shotgun (WGS) entry which is preliminary data.</text>
</comment>
<evidence type="ECO:0008006" key="4">
    <source>
        <dbReference type="Google" id="ProtNLM"/>
    </source>
</evidence>
<dbReference type="EMBL" id="JAGGNH010000001">
    <property type="protein sequence ID" value="KAJ0988481.1"/>
    <property type="molecule type" value="Genomic_DNA"/>
</dbReference>
<evidence type="ECO:0000256" key="1">
    <source>
        <dbReference type="SAM" id="MobiDB-lite"/>
    </source>
</evidence>
<dbReference type="SUPFAM" id="SSF53098">
    <property type="entry name" value="Ribonuclease H-like"/>
    <property type="match status" value="1"/>
</dbReference>
<keyword evidence="3" id="KW-1185">Reference proteome</keyword>
<gene>
    <name evidence="2" type="ORF">J5N97_006837</name>
</gene>
<name>A0A9D5DAY0_9LILI</name>
<dbReference type="AlphaFoldDB" id="A0A9D5DAY0"/>
<reference evidence="2" key="2">
    <citation type="journal article" date="2022" name="Hortic Res">
        <title>The genome of Dioscorea zingiberensis sheds light on the biosynthesis, origin and evolution of the medicinally important diosgenin saponins.</title>
        <authorList>
            <person name="Li Y."/>
            <person name="Tan C."/>
            <person name="Li Z."/>
            <person name="Guo J."/>
            <person name="Li S."/>
            <person name="Chen X."/>
            <person name="Wang C."/>
            <person name="Dai X."/>
            <person name="Yang H."/>
            <person name="Song W."/>
            <person name="Hou L."/>
            <person name="Xu J."/>
            <person name="Tong Z."/>
            <person name="Xu A."/>
            <person name="Yuan X."/>
            <person name="Wang W."/>
            <person name="Yang Q."/>
            <person name="Chen L."/>
            <person name="Sun Z."/>
            <person name="Wang K."/>
            <person name="Pan B."/>
            <person name="Chen J."/>
            <person name="Bao Y."/>
            <person name="Liu F."/>
            <person name="Qi X."/>
            <person name="Gang D.R."/>
            <person name="Wen J."/>
            <person name="Li J."/>
        </authorList>
    </citation>
    <scope>NUCLEOTIDE SEQUENCE</scope>
    <source>
        <strain evidence="2">Dzin_1.0</strain>
    </source>
</reference>
<dbReference type="InterPro" id="IPR012337">
    <property type="entry name" value="RNaseH-like_sf"/>
</dbReference>
<sequence>MHANAMSLRRANAMMPYKIERDTQVPVTDDQRCYVVTMDDGNILRVTVTTSSIRISDWLDIATSTSSLVGIHAEPRLFKSKLVHTSLQPKIHVLFFAIGRRVLVVKQPRGNDLHRTMFIELIRLHFNPYHFVGMNMERIHRCLQEDHIYMHNTSDVGELAAGHTGREALRTAALKKITQAVMGIDLDPVLSRRFWLNRWLSDGLSPELVMQGSIRVFMALMVARTIRNYPPLPLLDQQQAGSSSAGSQAPPQHHQQQAGSSSAGSQPQHQQQGSSSGSGPN</sequence>
<organism evidence="2 3">
    <name type="scientific">Dioscorea zingiberensis</name>
    <dbReference type="NCBI Taxonomy" id="325984"/>
    <lineage>
        <taxon>Eukaryota</taxon>
        <taxon>Viridiplantae</taxon>
        <taxon>Streptophyta</taxon>
        <taxon>Embryophyta</taxon>
        <taxon>Tracheophyta</taxon>
        <taxon>Spermatophyta</taxon>
        <taxon>Magnoliopsida</taxon>
        <taxon>Liliopsida</taxon>
        <taxon>Dioscoreales</taxon>
        <taxon>Dioscoreaceae</taxon>
        <taxon>Dioscorea</taxon>
    </lineage>
</organism>
<dbReference type="OrthoDB" id="607706at2759"/>
<dbReference type="GO" id="GO:0003676">
    <property type="term" value="F:nucleic acid binding"/>
    <property type="evidence" value="ECO:0007669"/>
    <property type="project" value="InterPro"/>
</dbReference>
<evidence type="ECO:0000313" key="3">
    <source>
        <dbReference type="Proteomes" id="UP001085076"/>
    </source>
</evidence>
<protein>
    <recommendedName>
        <fullName evidence="4">3'-5' exonuclease domain-containing protein</fullName>
    </recommendedName>
</protein>
<dbReference type="InterPro" id="IPR036397">
    <property type="entry name" value="RNaseH_sf"/>
</dbReference>
<feature type="compositionally biased region" description="Low complexity" evidence="1">
    <location>
        <begin position="237"/>
        <end position="281"/>
    </location>
</feature>
<evidence type="ECO:0000313" key="2">
    <source>
        <dbReference type="EMBL" id="KAJ0988481.1"/>
    </source>
</evidence>
<reference evidence="2" key="1">
    <citation type="submission" date="2021-03" db="EMBL/GenBank/DDBJ databases">
        <authorList>
            <person name="Li Z."/>
            <person name="Yang C."/>
        </authorList>
    </citation>
    <scope>NUCLEOTIDE SEQUENCE</scope>
    <source>
        <strain evidence="2">Dzin_1.0</strain>
        <tissue evidence="2">Leaf</tissue>
    </source>
</reference>